<comment type="caution">
    <text evidence="4">The sequence shown here is derived from an EMBL/GenBank/DDBJ whole genome shotgun (WGS) entry which is preliminary data.</text>
</comment>
<sequence>MPFADTTACSLDLLAHDAQRDGRVPGLAAGVARAGQLQWFRGIGTTDLEQPDATPDEDTQYPVASNSKTFTAVAVMTLRDEGRLDLDDTVDAHVPGSTHERVTIRQLLSHTSGMQREPVGGVFDTMVMPERDELVAGWSQAERVGRPHDRWHYSNLGYSLLGEIVARLDGCEWHEAIQRRILDPLEMRRTSTRGSGRRAKGYYVPPFTDVPLPEPDFDAKALDPAGGLRSTAADLARWGGFVADPVEEVLSPDTMEEMCQPQTMADPRGWTLAWGLGWILQRHEGRTWVGHTGGWPGSVTGVFTERESATTGVVLMNNTAPVSPSVAAIGMGTRAIELEPVAPKAWVPGTSVPEQLLPLLGHWFSEGSAFVLSVREGALEAQAVGAPKGTPPSVFEPAGEDSYRTVSGRERGERLHVHRDASGGVSHLTWATYRFTREPLAFGQWL</sequence>
<name>A0A176QCZ3_9MICO</name>
<evidence type="ECO:0000313" key="5">
    <source>
        <dbReference type="Proteomes" id="UP000076976"/>
    </source>
</evidence>
<dbReference type="GO" id="GO:0016787">
    <property type="term" value="F:hydrolase activity"/>
    <property type="evidence" value="ECO:0007669"/>
    <property type="project" value="UniProtKB-KW"/>
</dbReference>
<evidence type="ECO:0000259" key="3">
    <source>
        <dbReference type="Pfam" id="PF24491"/>
    </source>
</evidence>
<evidence type="ECO:0000259" key="2">
    <source>
        <dbReference type="Pfam" id="PF00144"/>
    </source>
</evidence>
<dbReference type="Pfam" id="PF00144">
    <property type="entry name" value="Beta-lactamase"/>
    <property type="match status" value="1"/>
</dbReference>
<organism evidence="4 5">
    <name type="scientific">Janibacter melonis</name>
    <dbReference type="NCBI Taxonomy" id="262209"/>
    <lineage>
        <taxon>Bacteria</taxon>
        <taxon>Bacillati</taxon>
        <taxon>Actinomycetota</taxon>
        <taxon>Actinomycetes</taxon>
        <taxon>Micrococcales</taxon>
        <taxon>Intrasporangiaceae</taxon>
        <taxon>Janibacter</taxon>
    </lineage>
</organism>
<dbReference type="EMBL" id="LQZG01000002">
    <property type="protein sequence ID" value="OAB87546.1"/>
    <property type="molecule type" value="Genomic_DNA"/>
</dbReference>
<proteinExistence type="predicted"/>
<dbReference type="InterPro" id="IPR056008">
    <property type="entry name" value="DUF7586"/>
</dbReference>
<dbReference type="Pfam" id="PF24491">
    <property type="entry name" value="DUF7586"/>
    <property type="match status" value="1"/>
</dbReference>
<evidence type="ECO:0000313" key="4">
    <source>
        <dbReference type="EMBL" id="OAB87546.1"/>
    </source>
</evidence>
<dbReference type="PANTHER" id="PTHR46825">
    <property type="entry name" value="D-ALANYL-D-ALANINE-CARBOXYPEPTIDASE/ENDOPEPTIDASE AMPH"/>
    <property type="match status" value="1"/>
</dbReference>
<dbReference type="InterPro" id="IPR012338">
    <property type="entry name" value="Beta-lactam/transpept-like"/>
</dbReference>
<gene>
    <name evidence="4" type="ORF">AWH69_05625</name>
</gene>
<dbReference type="STRING" id="262209.AWH69_05625"/>
<protein>
    <submittedName>
        <fullName evidence="4">Serine hydrolase</fullName>
    </submittedName>
</protein>
<dbReference type="PANTHER" id="PTHR46825:SF7">
    <property type="entry name" value="D-ALANYL-D-ALANINE CARBOXYPEPTIDASE"/>
    <property type="match status" value="1"/>
</dbReference>
<keyword evidence="4" id="KW-0378">Hydrolase</keyword>
<reference evidence="4 5" key="1">
    <citation type="submission" date="2016-01" db="EMBL/GenBank/DDBJ databases">
        <title>Janibacter melonis strain CD11_4 genome sequencing and assembly.</title>
        <authorList>
            <person name="Nair G.R."/>
            <person name="Kaur G."/>
            <person name="Chander A.M."/>
            <person name="Mayilraj S."/>
        </authorList>
    </citation>
    <scope>NUCLEOTIDE SEQUENCE [LARGE SCALE GENOMIC DNA]</scope>
    <source>
        <strain evidence="4 5">CD11-4</strain>
    </source>
</reference>
<feature type="domain" description="Beta-lactamase-related" evidence="2">
    <location>
        <begin position="17"/>
        <end position="321"/>
    </location>
</feature>
<feature type="region of interest" description="Disordered" evidence="1">
    <location>
        <begin position="46"/>
        <end position="65"/>
    </location>
</feature>
<dbReference type="Gene3D" id="3.40.710.10">
    <property type="entry name" value="DD-peptidase/beta-lactamase superfamily"/>
    <property type="match status" value="1"/>
</dbReference>
<feature type="domain" description="DUF7586" evidence="3">
    <location>
        <begin position="352"/>
        <end position="437"/>
    </location>
</feature>
<dbReference type="SUPFAM" id="SSF56601">
    <property type="entry name" value="beta-lactamase/transpeptidase-like"/>
    <property type="match status" value="1"/>
</dbReference>
<keyword evidence="5" id="KW-1185">Reference proteome</keyword>
<dbReference type="AlphaFoldDB" id="A0A176QCZ3"/>
<dbReference type="InterPro" id="IPR001466">
    <property type="entry name" value="Beta-lactam-related"/>
</dbReference>
<dbReference type="RefSeq" id="WP_068272984.1">
    <property type="nucleotide sequence ID" value="NZ_LQZG01000002.1"/>
</dbReference>
<dbReference type="Proteomes" id="UP000076976">
    <property type="component" value="Unassembled WGS sequence"/>
</dbReference>
<dbReference type="InterPro" id="IPR050491">
    <property type="entry name" value="AmpC-like"/>
</dbReference>
<evidence type="ECO:0000256" key="1">
    <source>
        <dbReference type="SAM" id="MobiDB-lite"/>
    </source>
</evidence>
<accession>A0A176QCZ3</accession>